<dbReference type="Proteomes" id="UP000814140">
    <property type="component" value="Unassembled WGS sequence"/>
</dbReference>
<comment type="caution">
    <text evidence="1">The sequence shown here is derived from an EMBL/GenBank/DDBJ whole genome shotgun (WGS) entry which is preliminary data.</text>
</comment>
<proteinExistence type="predicted"/>
<gene>
    <name evidence="1" type="ORF">BV25DRAFT_1842834</name>
</gene>
<reference evidence="1" key="2">
    <citation type="journal article" date="2022" name="New Phytol.">
        <title>Evolutionary transition to the ectomycorrhizal habit in the genomes of a hyperdiverse lineage of mushroom-forming fungi.</title>
        <authorList>
            <person name="Looney B."/>
            <person name="Miyauchi S."/>
            <person name="Morin E."/>
            <person name="Drula E."/>
            <person name="Courty P.E."/>
            <person name="Kohler A."/>
            <person name="Kuo A."/>
            <person name="LaButti K."/>
            <person name="Pangilinan J."/>
            <person name="Lipzen A."/>
            <person name="Riley R."/>
            <person name="Andreopoulos W."/>
            <person name="He G."/>
            <person name="Johnson J."/>
            <person name="Nolan M."/>
            <person name="Tritt A."/>
            <person name="Barry K.W."/>
            <person name="Grigoriev I.V."/>
            <person name="Nagy L.G."/>
            <person name="Hibbett D."/>
            <person name="Henrissat B."/>
            <person name="Matheny P.B."/>
            <person name="Labbe J."/>
            <person name="Martin F.M."/>
        </authorList>
    </citation>
    <scope>NUCLEOTIDE SEQUENCE</scope>
    <source>
        <strain evidence="1">HHB10654</strain>
    </source>
</reference>
<keyword evidence="2" id="KW-1185">Reference proteome</keyword>
<evidence type="ECO:0000313" key="1">
    <source>
        <dbReference type="EMBL" id="KAI0055645.1"/>
    </source>
</evidence>
<protein>
    <submittedName>
        <fullName evidence="1">Uncharacterized protein</fullName>
    </submittedName>
</protein>
<organism evidence="1 2">
    <name type="scientific">Artomyces pyxidatus</name>
    <dbReference type="NCBI Taxonomy" id="48021"/>
    <lineage>
        <taxon>Eukaryota</taxon>
        <taxon>Fungi</taxon>
        <taxon>Dikarya</taxon>
        <taxon>Basidiomycota</taxon>
        <taxon>Agaricomycotina</taxon>
        <taxon>Agaricomycetes</taxon>
        <taxon>Russulales</taxon>
        <taxon>Auriscalpiaceae</taxon>
        <taxon>Artomyces</taxon>
    </lineage>
</organism>
<reference evidence="1" key="1">
    <citation type="submission" date="2021-03" db="EMBL/GenBank/DDBJ databases">
        <authorList>
            <consortium name="DOE Joint Genome Institute"/>
            <person name="Ahrendt S."/>
            <person name="Looney B.P."/>
            <person name="Miyauchi S."/>
            <person name="Morin E."/>
            <person name="Drula E."/>
            <person name="Courty P.E."/>
            <person name="Chicoki N."/>
            <person name="Fauchery L."/>
            <person name="Kohler A."/>
            <person name="Kuo A."/>
            <person name="Labutti K."/>
            <person name="Pangilinan J."/>
            <person name="Lipzen A."/>
            <person name="Riley R."/>
            <person name="Andreopoulos W."/>
            <person name="He G."/>
            <person name="Johnson J."/>
            <person name="Barry K.W."/>
            <person name="Grigoriev I.V."/>
            <person name="Nagy L."/>
            <person name="Hibbett D."/>
            <person name="Henrissat B."/>
            <person name="Matheny P.B."/>
            <person name="Labbe J."/>
            <person name="Martin F."/>
        </authorList>
    </citation>
    <scope>NUCLEOTIDE SEQUENCE</scope>
    <source>
        <strain evidence="1">HHB10654</strain>
    </source>
</reference>
<sequence length="209" mass="21404">MVQLITFTPTLALALSVSAAPVFDAMIARNAQEVRHITSDPGPAEPASATLFSLSPTDVNAADSGPDNSVNPGPNIDPFIVSHGDVEKRVIVGRTIQQLYDQLAHEIHKGVSKVDRRAPFGIHDTTVELAELSSNSPVGQQPASPSNGTISQRDLGVDTAAVATPLVPLAASPPVAEAIPPVSPLSSSGILQAVAAATGGGATLQDELD</sequence>
<dbReference type="EMBL" id="MU277284">
    <property type="protein sequence ID" value="KAI0055645.1"/>
    <property type="molecule type" value="Genomic_DNA"/>
</dbReference>
<name>A0ACB8SHW3_9AGAM</name>
<evidence type="ECO:0000313" key="2">
    <source>
        <dbReference type="Proteomes" id="UP000814140"/>
    </source>
</evidence>
<accession>A0ACB8SHW3</accession>